<feature type="transmembrane region" description="Helical" evidence="6">
    <location>
        <begin position="259"/>
        <end position="280"/>
    </location>
</feature>
<dbReference type="EMBL" id="UINC01001793">
    <property type="protein sequence ID" value="SUZ88887.1"/>
    <property type="molecule type" value="Genomic_DNA"/>
</dbReference>
<evidence type="ECO:0000259" key="7">
    <source>
        <dbReference type="PROSITE" id="PS50850"/>
    </source>
</evidence>
<keyword evidence="3 6" id="KW-0812">Transmembrane</keyword>
<dbReference type="AlphaFoldDB" id="A0A381RG91"/>
<feature type="transmembrane region" description="Helical" evidence="6">
    <location>
        <begin position="320"/>
        <end position="342"/>
    </location>
</feature>
<dbReference type="GO" id="GO:0016020">
    <property type="term" value="C:membrane"/>
    <property type="evidence" value="ECO:0007669"/>
    <property type="project" value="UniProtKB-SubCell"/>
</dbReference>
<feature type="transmembrane region" description="Helical" evidence="6">
    <location>
        <begin position="53"/>
        <end position="73"/>
    </location>
</feature>
<dbReference type="InterPro" id="IPR036259">
    <property type="entry name" value="MFS_trans_sf"/>
</dbReference>
<feature type="transmembrane region" description="Helical" evidence="6">
    <location>
        <begin position="167"/>
        <end position="189"/>
    </location>
</feature>
<gene>
    <name evidence="8" type="ORF">METZ01_LOCUS41741</name>
</gene>
<feature type="transmembrane region" description="Helical" evidence="6">
    <location>
        <begin position="292"/>
        <end position="314"/>
    </location>
</feature>
<feature type="transmembrane region" description="Helical" evidence="6">
    <location>
        <begin position="221"/>
        <end position="247"/>
    </location>
</feature>
<reference evidence="8" key="1">
    <citation type="submission" date="2018-05" db="EMBL/GenBank/DDBJ databases">
        <authorList>
            <person name="Lanie J.A."/>
            <person name="Ng W.-L."/>
            <person name="Kazmierczak K.M."/>
            <person name="Andrzejewski T.M."/>
            <person name="Davidsen T.M."/>
            <person name="Wayne K.J."/>
            <person name="Tettelin H."/>
            <person name="Glass J.I."/>
            <person name="Rusch D."/>
            <person name="Podicherti R."/>
            <person name="Tsui H.-C.T."/>
            <person name="Winkler M.E."/>
        </authorList>
    </citation>
    <scope>NUCLEOTIDE SEQUENCE</scope>
</reference>
<proteinExistence type="predicted"/>
<evidence type="ECO:0000256" key="4">
    <source>
        <dbReference type="ARBA" id="ARBA00022989"/>
    </source>
</evidence>
<keyword evidence="5 6" id="KW-0472">Membrane</keyword>
<keyword evidence="4 6" id="KW-1133">Transmembrane helix</keyword>
<dbReference type="Gene3D" id="1.20.1250.20">
    <property type="entry name" value="MFS general substrate transporter like domains"/>
    <property type="match status" value="1"/>
</dbReference>
<dbReference type="PROSITE" id="PS50850">
    <property type="entry name" value="MFS"/>
    <property type="match status" value="1"/>
</dbReference>
<evidence type="ECO:0000256" key="3">
    <source>
        <dbReference type="ARBA" id="ARBA00022692"/>
    </source>
</evidence>
<evidence type="ECO:0000256" key="6">
    <source>
        <dbReference type="SAM" id="Phobius"/>
    </source>
</evidence>
<dbReference type="InterPro" id="IPR011701">
    <property type="entry name" value="MFS"/>
</dbReference>
<feature type="domain" description="Major facilitator superfamily (MFS) profile" evidence="7">
    <location>
        <begin position="14"/>
        <end position="416"/>
    </location>
</feature>
<sequence length="436" mass="46864">MTRGTEPQRERRYVLAVLVLVFASSHVDRQIMGILGQPIKESLALTDTQLGLMTGLMFALFYATLGMPMAMWADRGNRRNIIALSISLWSAATAICGAASTYVQLLIARIFVGVGEAGSNPPSHSIIADLYEPEVRTTAMAIFATGVNFGILIGFLLGGWVNEWIGWRWAFVIAGLPGLILGLIVRFTVREPIRGQSDPGAMVNRPPRFPVVIRTMMQKPVVLHFVLGSALASFVGYAVVLWVPVYFVRIHEVGTGIAGTWLALLIGGGGALGTFLGGYFADRLSTRLGPSWRSWIIAIAIIAALPFSLLTYFSDTAFQGFVAFVIPSILGGVFIGPTFAMVQSRMPIEMRSVAASINLFVGNIIGLGVGPYAVGAISDTLQPTYGGDSLRYALSALAIVSIWSALHFFLGGRRIRDEVLLVAPGTPSDSPTIERG</sequence>
<feature type="transmembrane region" description="Helical" evidence="6">
    <location>
        <begin position="389"/>
        <end position="410"/>
    </location>
</feature>
<dbReference type="PANTHER" id="PTHR23505:SF79">
    <property type="entry name" value="PROTEIN SPINSTER"/>
    <property type="match status" value="1"/>
</dbReference>
<dbReference type="CDD" id="cd17328">
    <property type="entry name" value="MFS_spinster_like"/>
    <property type="match status" value="1"/>
</dbReference>
<protein>
    <recommendedName>
        <fullName evidence="7">Major facilitator superfamily (MFS) profile domain-containing protein</fullName>
    </recommendedName>
</protein>
<comment type="subcellular location">
    <subcellularLocation>
        <location evidence="1">Membrane</location>
        <topology evidence="1">Multi-pass membrane protein</topology>
    </subcellularLocation>
</comment>
<keyword evidence="2" id="KW-0813">Transport</keyword>
<evidence type="ECO:0000256" key="2">
    <source>
        <dbReference type="ARBA" id="ARBA00022448"/>
    </source>
</evidence>
<dbReference type="GO" id="GO:0022857">
    <property type="term" value="F:transmembrane transporter activity"/>
    <property type="evidence" value="ECO:0007669"/>
    <property type="project" value="InterPro"/>
</dbReference>
<name>A0A381RG91_9ZZZZ</name>
<dbReference type="InterPro" id="IPR020846">
    <property type="entry name" value="MFS_dom"/>
</dbReference>
<evidence type="ECO:0000313" key="8">
    <source>
        <dbReference type="EMBL" id="SUZ88887.1"/>
    </source>
</evidence>
<accession>A0A381RG91</accession>
<feature type="transmembrane region" description="Helical" evidence="6">
    <location>
        <begin position="354"/>
        <end position="377"/>
    </location>
</feature>
<dbReference type="Pfam" id="PF07690">
    <property type="entry name" value="MFS_1"/>
    <property type="match status" value="1"/>
</dbReference>
<feature type="transmembrane region" description="Helical" evidence="6">
    <location>
        <begin position="140"/>
        <end position="161"/>
    </location>
</feature>
<dbReference type="SUPFAM" id="SSF103473">
    <property type="entry name" value="MFS general substrate transporter"/>
    <property type="match status" value="1"/>
</dbReference>
<organism evidence="8">
    <name type="scientific">marine metagenome</name>
    <dbReference type="NCBI Taxonomy" id="408172"/>
    <lineage>
        <taxon>unclassified sequences</taxon>
        <taxon>metagenomes</taxon>
        <taxon>ecological metagenomes</taxon>
    </lineage>
</organism>
<evidence type="ECO:0000256" key="5">
    <source>
        <dbReference type="ARBA" id="ARBA00023136"/>
    </source>
</evidence>
<dbReference type="InterPro" id="IPR044770">
    <property type="entry name" value="MFS_spinster-like"/>
</dbReference>
<dbReference type="PANTHER" id="PTHR23505">
    <property type="entry name" value="SPINSTER"/>
    <property type="match status" value="1"/>
</dbReference>
<evidence type="ECO:0000256" key="1">
    <source>
        <dbReference type="ARBA" id="ARBA00004141"/>
    </source>
</evidence>